<dbReference type="Pfam" id="PF06580">
    <property type="entry name" value="His_kinase"/>
    <property type="match status" value="1"/>
</dbReference>
<name>A0A6B8RVA0_9BACL</name>
<keyword evidence="5 9" id="KW-0812">Transmembrane</keyword>
<dbReference type="CDD" id="cd06225">
    <property type="entry name" value="HAMP"/>
    <property type="match status" value="1"/>
</dbReference>
<dbReference type="OrthoDB" id="9776552at2"/>
<evidence type="ECO:0000256" key="1">
    <source>
        <dbReference type="ARBA" id="ARBA00004651"/>
    </source>
</evidence>
<feature type="domain" description="HAMP" evidence="10">
    <location>
        <begin position="324"/>
        <end position="376"/>
    </location>
</feature>
<dbReference type="KEGG" id="ppsc:EHS13_31415"/>
<dbReference type="SMART" id="SM00387">
    <property type="entry name" value="HATPase_c"/>
    <property type="match status" value="1"/>
</dbReference>
<dbReference type="PROSITE" id="PS50885">
    <property type="entry name" value="HAMP"/>
    <property type="match status" value="1"/>
</dbReference>
<sequence length="605" mass="69204">MGLNKKILLAFVMLIILPLLGVGWLTYSTSQTLIETKYGEQTEITLKAISKNIYYVLKEVNYFSDNYAILNSDIQETYRVLNTYEDSQIDLRYENGFEAKLRRSFLSYSPIQSVALYANSGATITASNIYNSLITYAQLRLNPVFKEVQQLKGIPLWIAPGEHTELFGKDAYFYQLRIVKDFYNTSDIGTLLLQIRLNELEKIFHLYNSDNVQTTRFMLVNKAGLVLFDNNEELQGTNILENIEEPFVLNTSKISQKIHFQNTKSIITSHEAELGELGAKDWIIVSITPLQYVTGQINLVIQSVGVILALFLISALIFNFAFVNSIIRFILRVAQAMKRVERGDLTTRVDRIGKDETAVLSKGFNSFVARIGELLEEVKLEQTRKNKAEMMLLQAQIKPHFLFNTLESINILAVRNEGAKVSQMVHRLGNILRISFHGKEEITLKQEFEHLCSYLEIQKYRFEDLFDYQIEADEEVMECGILKLTLQPLVENCIQHGFEGIEYRGLILIHVYIEGERLMIRVQDNGIGMSNVILAGFQYKMFEDMAETDSAEHVEQRGLGVRNVADRLRIHYGKEYGLFICSGENQGTTIQCVLPNTKLGDDYEA</sequence>
<evidence type="ECO:0000256" key="8">
    <source>
        <dbReference type="ARBA" id="ARBA00023136"/>
    </source>
</evidence>
<reference evidence="12" key="1">
    <citation type="submission" date="2018-11" db="EMBL/GenBank/DDBJ databases">
        <title>Complete genome sequence of Paenibacillus sp. ML311-T8.</title>
        <authorList>
            <person name="Nam Y.-D."/>
            <person name="Kang J."/>
            <person name="Chung W.-H."/>
            <person name="Park Y.S."/>
        </authorList>
    </citation>
    <scope>NUCLEOTIDE SEQUENCE [LARGE SCALE GENOMIC DNA]</scope>
    <source>
        <strain evidence="12">ML311-T8</strain>
    </source>
</reference>
<dbReference type="SMART" id="SM00304">
    <property type="entry name" value="HAMP"/>
    <property type="match status" value="1"/>
</dbReference>
<keyword evidence="2" id="KW-1003">Cell membrane</keyword>
<dbReference type="SUPFAM" id="SSF158472">
    <property type="entry name" value="HAMP domain-like"/>
    <property type="match status" value="1"/>
</dbReference>
<evidence type="ECO:0000256" key="3">
    <source>
        <dbReference type="ARBA" id="ARBA00022553"/>
    </source>
</evidence>
<accession>A0A6B8RVA0</accession>
<dbReference type="GO" id="GO:0000155">
    <property type="term" value="F:phosphorelay sensor kinase activity"/>
    <property type="evidence" value="ECO:0007669"/>
    <property type="project" value="InterPro"/>
</dbReference>
<dbReference type="InterPro" id="IPR010559">
    <property type="entry name" value="Sig_transdc_His_kin_internal"/>
</dbReference>
<evidence type="ECO:0000256" key="9">
    <source>
        <dbReference type="SAM" id="Phobius"/>
    </source>
</evidence>
<dbReference type="Pfam" id="PF02518">
    <property type="entry name" value="HATPase_c"/>
    <property type="match status" value="1"/>
</dbReference>
<dbReference type="Pfam" id="PF00672">
    <property type="entry name" value="HAMP"/>
    <property type="match status" value="1"/>
</dbReference>
<evidence type="ECO:0000313" key="11">
    <source>
        <dbReference type="EMBL" id="QGQ99068.1"/>
    </source>
</evidence>
<dbReference type="EMBL" id="CP034235">
    <property type="protein sequence ID" value="QGQ99068.1"/>
    <property type="molecule type" value="Genomic_DNA"/>
</dbReference>
<keyword evidence="3" id="KW-0597">Phosphoprotein</keyword>
<evidence type="ECO:0000256" key="7">
    <source>
        <dbReference type="ARBA" id="ARBA00022989"/>
    </source>
</evidence>
<evidence type="ECO:0000256" key="4">
    <source>
        <dbReference type="ARBA" id="ARBA00022679"/>
    </source>
</evidence>
<comment type="subcellular location">
    <subcellularLocation>
        <location evidence="1">Cell membrane</location>
        <topology evidence="1">Multi-pass membrane protein</topology>
    </subcellularLocation>
</comment>
<evidence type="ECO:0000256" key="5">
    <source>
        <dbReference type="ARBA" id="ARBA00022692"/>
    </source>
</evidence>
<evidence type="ECO:0000256" key="2">
    <source>
        <dbReference type="ARBA" id="ARBA00022475"/>
    </source>
</evidence>
<protein>
    <submittedName>
        <fullName evidence="11">Sensor histidine kinase</fullName>
    </submittedName>
</protein>
<dbReference type="AlphaFoldDB" id="A0A6B8RVA0"/>
<evidence type="ECO:0000313" key="12">
    <source>
        <dbReference type="Proteomes" id="UP000426246"/>
    </source>
</evidence>
<evidence type="ECO:0000256" key="6">
    <source>
        <dbReference type="ARBA" id="ARBA00022777"/>
    </source>
</evidence>
<dbReference type="Gene3D" id="6.10.340.10">
    <property type="match status" value="1"/>
</dbReference>
<organism evidence="11 12">
    <name type="scientific">Paenibacillus psychroresistens</name>
    <dbReference type="NCBI Taxonomy" id="1778678"/>
    <lineage>
        <taxon>Bacteria</taxon>
        <taxon>Bacillati</taxon>
        <taxon>Bacillota</taxon>
        <taxon>Bacilli</taxon>
        <taxon>Bacillales</taxon>
        <taxon>Paenibacillaceae</taxon>
        <taxon>Paenibacillus</taxon>
    </lineage>
</organism>
<keyword evidence="6 11" id="KW-0418">Kinase</keyword>
<feature type="transmembrane region" description="Helical" evidence="9">
    <location>
        <begin position="306"/>
        <end position="331"/>
    </location>
</feature>
<dbReference type="InterPro" id="IPR003594">
    <property type="entry name" value="HATPase_dom"/>
</dbReference>
<dbReference type="PANTHER" id="PTHR34220:SF7">
    <property type="entry name" value="SENSOR HISTIDINE KINASE YPDA"/>
    <property type="match status" value="1"/>
</dbReference>
<dbReference type="Proteomes" id="UP000426246">
    <property type="component" value="Chromosome"/>
</dbReference>
<keyword evidence="4" id="KW-0808">Transferase</keyword>
<evidence type="ECO:0000259" key="10">
    <source>
        <dbReference type="PROSITE" id="PS50885"/>
    </source>
</evidence>
<gene>
    <name evidence="11" type="ORF">EHS13_31415</name>
</gene>
<dbReference type="InterPro" id="IPR036890">
    <property type="entry name" value="HATPase_C_sf"/>
</dbReference>
<feature type="transmembrane region" description="Helical" evidence="9">
    <location>
        <begin position="7"/>
        <end position="27"/>
    </location>
</feature>
<dbReference type="Pfam" id="PF02743">
    <property type="entry name" value="dCache_1"/>
    <property type="match status" value="1"/>
</dbReference>
<dbReference type="InterPro" id="IPR003660">
    <property type="entry name" value="HAMP_dom"/>
</dbReference>
<dbReference type="SUPFAM" id="SSF55874">
    <property type="entry name" value="ATPase domain of HSP90 chaperone/DNA topoisomerase II/histidine kinase"/>
    <property type="match status" value="1"/>
</dbReference>
<dbReference type="RefSeq" id="WP_155704175.1">
    <property type="nucleotide sequence ID" value="NZ_CP034235.1"/>
</dbReference>
<dbReference type="InterPro" id="IPR050640">
    <property type="entry name" value="Bact_2-comp_sensor_kinase"/>
</dbReference>
<keyword evidence="8 9" id="KW-0472">Membrane</keyword>
<dbReference type="PANTHER" id="PTHR34220">
    <property type="entry name" value="SENSOR HISTIDINE KINASE YPDA"/>
    <property type="match status" value="1"/>
</dbReference>
<dbReference type="InterPro" id="IPR033479">
    <property type="entry name" value="dCache_1"/>
</dbReference>
<dbReference type="GO" id="GO:0005886">
    <property type="term" value="C:plasma membrane"/>
    <property type="evidence" value="ECO:0007669"/>
    <property type="project" value="UniProtKB-SubCell"/>
</dbReference>
<proteinExistence type="predicted"/>
<keyword evidence="7 9" id="KW-1133">Transmembrane helix</keyword>
<dbReference type="Gene3D" id="3.30.565.10">
    <property type="entry name" value="Histidine kinase-like ATPase, C-terminal domain"/>
    <property type="match status" value="1"/>
</dbReference>
<keyword evidence="12" id="KW-1185">Reference proteome</keyword>